<evidence type="ECO:0000256" key="4">
    <source>
        <dbReference type="ARBA" id="ARBA00022670"/>
    </source>
</evidence>
<dbReference type="AlphaFoldDB" id="A0AA39NB06"/>
<comment type="caution">
    <text evidence="13">The sequence shown here is derived from an EMBL/GenBank/DDBJ whole genome shotgun (WGS) entry which is preliminary data.</text>
</comment>
<keyword evidence="14" id="KW-1185">Reference proteome</keyword>
<proteinExistence type="inferred from homology"/>
<evidence type="ECO:0000256" key="6">
    <source>
        <dbReference type="ARBA" id="ARBA00022801"/>
    </source>
</evidence>
<comment type="similarity">
    <text evidence="2 11">Belongs to the peptidase M36 family.</text>
</comment>
<dbReference type="GO" id="GO:0008270">
    <property type="term" value="F:zinc ion binding"/>
    <property type="evidence" value="ECO:0007669"/>
    <property type="project" value="InterPro"/>
</dbReference>
<evidence type="ECO:0000256" key="12">
    <source>
        <dbReference type="SAM" id="MobiDB-lite"/>
    </source>
</evidence>
<keyword evidence="7 10" id="KW-0862">Zinc</keyword>
<dbReference type="Gene3D" id="3.10.170.10">
    <property type="match status" value="1"/>
</dbReference>
<evidence type="ECO:0000256" key="10">
    <source>
        <dbReference type="PIRSR" id="PIRSR601842-2"/>
    </source>
</evidence>
<keyword evidence="8 11" id="KW-0482">Metalloprotease</keyword>
<dbReference type="Gene3D" id="1.10.390.10">
    <property type="entry name" value="Neutral Protease Domain 2"/>
    <property type="match status" value="1"/>
</dbReference>
<dbReference type="EMBL" id="JAUEPS010000009">
    <property type="protein sequence ID" value="KAK0462294.1"/>
    <property type="molecule type" value="Genomic_DNA"/>
</dbReference>
<name>A0AA39NB06_ARMTA</name>
<comment type="subcellular location">
    <subcellularLocation>
        <location evidence="1 11">Secreted</location>
    </subcellularLocation>
</comment>
<reference evidence="13" key="1">
    <citation type="submission" date="2023-06" db="EMBL/GenBank/DDBJ databases">
        <authorList>
            <consortium name="Lawrence Berkeley National Laboratory"/>
            <person name="Ahrendt S."/>
            <person name="Sahu N."/>
            <person name="Indic B."/>
            <person name="Wong-Bajracharya J."/>
            <person name="Merenyi Z."/>
            <person name="Ke H.-M."/>
            <person name="Monk M."/>
            <person name="Kocsube S."/>
            <person name="Drula E."/>
            <person name="Lipzen A."/>
            <person name="Balint B."/>
            <person name="Henrissat B."/>
            <person name="Andreopoulos B."/>
            <person name="Martin F.M."/>
            <person name="Harder C.B."/>
            <person name="Rigling D."/>
            <person name="Ford K.L."/>
            <person name="Foster G.D."/>
            <person name="Pangilinan J."/>
            <person name="Papanicolaou A."/>
            <person name="Barry K."/>
            <person name="LaButti K."/>
            <person name="Viragh M."/>
            <person name="Koriabine M."/>
            <person name="Yan M."/>
            <person name="Riley R."/>
            <person name="Champramary S."/>
            <person name="Plett K.L."/>
            <person name="Tsai I.J."/>
            <person name="Slot J."/>
            <person name="Sipos G."/>
            <person name="Plett J."/>
            <person name="Nagy L.G."/>
            <person name="Grigoriev I.V."/>
        </authorList>
    </citation>
    <scope>NUCLEOTIDE SEQUENCE</scope>
    <source>
        <strain evidence="13">CCBAS 213</strain>
    </source>
</reference>
<organism evidence="13 14">
    <name type="scientific">Armillaria tabescens</name>
    <name type="common">Ringless honey mushroom</name>
    <name type="synonym">Agaricus tabescens</name>
    <dbReference type="NCBI Taxonomy" id="1929756"/>
    <lineage>
        <taxon>Eukaryota</taxon>
        <taxon>Fungi</taxon>
        <taxon>Dikarya</taxon>
        <taxon>Basidiomycota</taxon>
        <taxon>Agaricomycotina</taxon>
        <taxon>Agaricomycetes</taxon>
        <taxon>Agaricomycetidae</taxon>
        <taxon>Agaricales</taxon>
        <taxon>Marasmiineae</taxon>
        <taxon>Physalacriaceae</taxon>
        <taxon>Desarmillaria</taxon>
    </lineage>
</organism>
<dbReference type="GeneID" id="85364213"/>
<keyword evidence="6 11" id="KW-0378">Hydrolase</keyword>
<accession>A0AA39NB06</accession>
<dbReference type="InterPro" id="IPR001842">
    <property type="entry name" value="Peptidase_M36"/>
</dbReference>
<dbReference type="RefSeq" id="XP_060333906.1">
    <property type="nucleotide sequence ID" value="XM_060480665.1"/>
</dbReference>
<evidence type="ECO:0000256" key="2">
    <source>
        <dbReference type="ARBA" id="ARBA00006006"/>
    </source>
</evidence>
<keyword evidence="9 11" id="KW-0865">Zymogen</keyword>
<dbReference type="Proteomes" id="UP001175211">
    <property type="component" value="Unassembled WGS sequence"/>
</dbReference>
<evidence type="ECO:0000256" key="9">
    <source>
        <dbReference type="ARBA" id="ARBA00023145"/>
    </source>
</evidence>
<evidence type="ECO:0000256" key="11">
    <source>
        <dbReference type="RuleBase" id="RU364017"/>
    </source>
</evidence>
<evidence type="ECO:0000256" key="5">
    <source>
        <dbReference type="ARBA" id="ARBA00022723"/>
    </source>
</evidence>
<protein>
    <recommendedName>
        <fullName evidence="11">Extracellular metalloproteinase</fullName>
        <ecNumber evidence="11">3.4.24.-</ecNumber>
    </recommendedName>
    <alternativeName>
        <fullName evidence="11">Fungalysin</fullName>
    </alternativeName>
</protein>
<feature type="region of interest" description="Disordered" evidence="12">
    <location>
        <begin position="149"/>
        <end position="172"/>
    </location>
</feature>
<dbReference type="PANTHER" id="PTHR33478">
    <property type="entry name" value="EXTRACELLULAR METALLOPROTEINASE MEP"/>
    <property type="match status" value="1"/>
</dbReference>
<dbReference type="SUPFAM" id="SSF55486">
    <property type="entry name" value="Metalloproteases ('zincins'), catalytic domain"/>
    <property type="match status" value="1"/>
</dbReference>
<evidence type="ECO:0000256" key="1">
    <source>
        <dbReference type="ARBA" id="ARBA00004613"/>
    </source>
</evidence>
<keyword evidence="3 11" id="KW-0964">Secreted</keyword>
<evidence type="ECO:0000256" key="7">
    <source>
        <dbReference type="ARBA" id="ARBA00022833"/>
    </source>
</evidence>
<dbReference type="InterPro" id="IPR027268">
    <property type="entry name" value="Peptidase_M4/M1_CTD_sf"/>
</dbReference>
<dbReference type="EC" id="3.4.24.-" evidence="11"/>
<dbReference type="GO" id="GO:0004222">
    <property type="term" value="F:metalloendopeptidase activity"/>
    <property type="evidence" value="ECO:0007669"/>
    <property type="project" value="InterPro"/>
</dbReference>
<feature type="binding site" evidence="10">
    <location>
        <position position="281"/>
    </location>
    <ligand>
        <name>Zn(2+)</name>
        <dbReference type="ChEBI" id="CHEBI:29105"/>
        <note>catalytic</note>
    </ligand>
</feature>
<sequence length="482" mass="53430">MLNNIANSCLIFPNSIVSNLDLYWDGVPFANAVANNTFRVGKVIAFDSLFVDTANVAPATPKIFLDNSLIGKVKALTHVIQVQNNDTNAWYDTFVDANPGEILSVPNFLAPATRHHRFIVVPITKDAITEGKKMLVDLEDLISPLQAESRTTKLQPTNFPNQQRPPNPPATPFTIPTTPLSVPPTAFYIIYKVHDYAYKYGWTEMSYNFQSNTFGKGGADSGDRWSIWDVQDVHMDSDSPSARWGPPERYHCTWIYARNNHLTEGGTRRCLQITEASGIGESWSDAMAEYASSSSLYLPSQQTPNPRWIEHKDATVPDYALATWVFNNLAGVRTCPYSTNTTVNPSGTPQSRACMKFMVRSLLAFQCNPSFNTQYPDVGEVRENMLHNVYAALVQAHGISSTAMDDPSGPEGNIFWLHLFIDALSLQPCNPTLPNARDVWIQADQNRYDGVNKCALWNAFASRGLGVNAANYVNDTSVPSGC</sequence>
<dbReference type="Pfam" id="PF02128">
    <property type="entry name" value="Peptidase_M36"/>
    <property type="match status" value="2"/>
</dbReference>
<dbReference type="GO" id="GO:0005615">
    <property type="term" value="C:extracellular space"/>
    <property type="evidence" value="ECO:0007669"/>
    <property type="project" value="InterPro"/>
</dbReference>
<evidence type="ECO:0000256" key="3">
    <source>
        <dbReference type="ARBA" id="ARBA00022525"/>
    </source>
</evidence>
<keyword evidence="4 11" id="KW-0645">Protease</keyword>
<keyword evidence="5 10" id="KW-0479">Metal-binding</keyword>
<evidence type="ECO:0000313" key="14">
    <source>
        <dbReference type="Proteomes" id="UP001175211"/>
    </source>
</evidence>
<gene>
    <name evidence="13" type="ORF">EV420DRAFT_1761569</name>
</gene>
<dbReference type="PANTHER" id="PTHR33478:SF1">
    <property type="entry name" value="EXTRACELLULAR METALLOPROTEINASE MEP"/>
    <property type="match status" value="1"/>
</dbReference>
<evidence type="ECO:0000313" key="13">
    <source>
        <dbReference type="EMBL" id="KAK0462294.1"/>
    </source>
</evidence>
<evidence type="ECO:0000256" key="8">
    <source>
        <dbReference type="ARBA" id="ARBA00023049"/>
    </source>
</evidence>
<dbReference type="InterPro" id="IPR050371">
    <property type="entry name" value="Fungal_virulence_M36"/>
</dbReference>
<dbReference type="GO" id="GO:0006508">
    <property type="term" value="P:proteolysis"/>
    <property type="evidence" value="ECO:0007669"/>
    <property type="project" value="UniProtKB-KW"/>
</dbReference>
<comment type="cofactor">
    <cofactor evidence="10">
        <name>Zn(2+)</name>
        <dbReference type="ChEBI" id="CHEBI:29105"/>
    </cofactor>
    <text evidence="10">Binds 1 zinc ion per subunit.</text>
</comment>